<evidence type="ECO:0000313" key="2">
    <source>
        <dbReference type="Proteomes" id="UP000478052"/>
    </source>
</evidence>
<proteinExistence type="predicted"/>
<reference evidence="1 2" key="1">
    <citation type="submission" date="2019-08" db="EMBL/GenBank/DDBJ databases">
        <title>Whole genome of Aphis craccivora.</title>
        <authorList>
            <person name="Voronova N.V."/>
            <person name="Shulinski R.S."/>
            <person name="Bandarenka Y.V."/>
            <person name="Zhorov D.G."/>
            <person name="Warner D."/>
        </authorList>
    </citation>
    <scope>NUCLEOTIDE SEQUENCE [LARGE SCALE GENOMIC DNA]</scope>
    <source>
        <strain evidence="1">180601</strain>
        <tissue evidence="1">Whole Body</tissue>
    </source>
</reference>
<dbReference type="Proteomes" id="UP000478052">
    <property type="component" value="Unassembled WGS sequence"/>
</dbReference>
<name>A0A6G0VQC3_APHCR</name>
<evidence type="ECO:0000313" key="1">
    <source>
        <dbReference type="EMBL" id="KAF0705453.1"/>
    </source>
</evidence>
<keyword evidence="2" id="KW-1185">Reference proteome</keyword>
<dbReference type="EMBL" id="VUJU01013240">
    <property type="protein sequence ID" value="KAF0705453.1"/>
    <property type="molecule type" value="Genomic_DNA"/>
</dbReference>
<sequence length="125" mass="14669">KSVLSYLAYLKIGLNKMSDTQQEILQMLSNLPNNHFNDKTNFVDEEIDYFISSWPLQNHDSLEQCHDNKQESEDIKLEFELNLSLKDESKSSKYGQKLIPYSMCNNHHYLQYNLPSVFEFLQSVG</sequence>
<protein>
    <submittedName>
        <fullName evidence="1">Uncharacterized protein</fullName>
    </submittedName>
</protein>
<comment type="caution">
    <text evidence="1">The sequence shown here is derived from an EMBL/GenBank/DDBJ whole genome shotgun (WGS) entry which is preliminary data.</text>
</comment>
<accession>A0A6G0VQC3</accession>
<gene>
    <name evidence="1" type="ORF">FWK35_00026123</name>
</gene>
<feature type="non-terminal residue" evidence="1">
    <location>
        <position position="1"/>
    </location>
</feature>
<dbReference type="AlphaFoldDB" id="A0A6G0VQC3"/>
<organism evidence="1 2">
    <name type="scientific">Aphis craccivora</name>
    <name type="common">Cowpea aphid</name>
    <dbReference type="NCBI Taxonomy" id="307492"/>
    <lineage>
        <taxon>Eukaryota</taxon>
        <taxon>Metazoa</taxon>
        <taxon>Ecdysozoa</taxon>
        <taxon>Arthropoda</taxon>
        <taxon>Hexapoda</taxon>
        <taxon>Insecta</taxon>
        <taxon>Pterygota</taxon>
        <taxon>Neoptera</taxon>
        <taxon>Paraneoptera</taxon>
        <taxon>Hemiptera</taxon>
        <taxon>Sternorrhyncha</taxon>
        <taxon>Aphidomorpha</taxon>
        <taxon>Aphidoidea</taxon>
        <taxon>Aphididae</taxon>
        <taxon>Aphidini</taxon>
        <taxon>Aphis</taxon>
        <taxon>Aphis</taxon>
    </lineage>
</organism>